<keyword evidence="8 9" id="KW-0472">Membrane</keyword>
<comment type="caution">
    <text evidence="10">The sequence shown here is derived from an EMBL/GenBank/DDBJ whole genome shotgun (WGS) entry which is preliminary data.</text>
</comment>
<accession>A0ABD3MXX7</accession>
<comment type="subcellular location">
    <subcellularLocation>
        <location evidence="1">Endoplasmic reticulum membrane</location>
        <topology evidence="1">Multi-pass membrane protein</topology>
    </subcellularLocation>
</comment>
<organism evidence="10 11">
    <name type="scientific">Discostella pseudostelligera</name>
    <dbReference type="NCBI Taxonomy" id="259834"/>
    <lineage>
        <taxon>Eukaryota</taxon>
        <taxon>Sar</taxon>
        <taxon>Stramenopiles</taxon>
        <taxon>Ochrophyta</taxon>
        <taxon>Bacillariophyta</taxon>
        <taxon>Coscinodiscophyceae</taxon>
        <taxon>Thalassiosirophycidae</taxon>
        <taxon>Stephanodiscales</taxon>
        <taxon>Stephanodiscaceae</taxon>
        <taxon>Discostella</taxon>
    </lineage>
</organism>
<feature type="transmembrane region" description="Helical" evidence="9">
    <location>
        <begin position="508"/>
        <end position="527"/>
    </location>
</feature>
<dbReference type="PANTHER" id="PTHR13121">
    <property type="entry name" value="GPI TRANSAMIDASE COMPONENT PIG-U"/>
    <property type="match status" value="1"/>
</dbReference>
<dbReference type="AlphaFoldDB" id="A0ABD3MXX7"/>
<feature type="transmembrane region" description="Helical" evidence="9">
    <location>
        <begin position="368"/>
        <end position="388"/>
    </location>
</feature>
<evidence type="ECO:0000256" key="6">
    <source>
        <dbReference type="ARBA" id="ARBA00022824"/>
    </source>
</evidence>
<proteinExistence type="inferred from homology"/>
<keyword evidence="4" id="KW-0337">GPI-anchor biosynthesis</keyword>
<feature type="transmembrane region" description="Helical" evidence="9">
    <location>
        <begin position="483"/>
        <end position="501"/>
    </location>
</feature>
<dbReference type="GO" id="GO:0005789">
    <property type="term" value="C:endoplasmic reticulum membrane"/>
    <property type="evidence" value="ECO:0007669"/>
    <property type="project" value="UniProtKB-SubCell"/>
</dbReference>
<keyword evidence="7 9" id="KW-1133">Transmembrane helix</keyword>
<evidence type="ECO:0008006" key="12">
    <source>
        <dbReference type="Google" id="ProtNLM"/>
    </source>
</evidence>
<evidence type="ECO:0000256" key="9">
    <source>
        <dbReference type="SAM" id="Phobius"/>
    </source>
</evidence>
<dbReference type="GO" id="GO:0006506">
    <property type="term" value="P:GPI anchor biosynthetic process"/>
    <property type="evidence" value="ECO:0007669"/>
    <property type="project" value="UniProtKB-KW"/>
</dbReference>
<protein>
    <recommendedName>
        <fullName evidence="12">GPI transamidase subunit PIG-U</fullName>
    </recommendedName>
</protein>
<name>A0ABD3MXX7_9STRA</name>
<evidence type="ECO:0000313" key="11">
    <source>
        <dbReference type="Proteomes" id="UP001530293"/>
    </source>
</evidence>
<sequence>MNSAIAIASTLAAAAIFRLLTCYLLFSTNYATVDDDDILSRALGPGILRAISAAILDPVHTWDHLEEACFWLDDNFHRSASVFSGNGTTNDAGYGAIYTPGTRIVAPPLVIAFLGQPLVCRPNSIFLRVLQSLILTIADGVGAYCIYWLGCRIVQGENMSNEAEMERHTVLSESCEDGDEALNKDLVIPEILRPDMGWTIDLPSKRLPTDNCSKVRLVDGGVSCNNNNQVEGNHIDNGKPAIKDAISATPLLDREPLLLLDQVPIIASLCYFGNPISMLANATGTLRSLWDALLLLSLYYSTMPVTDLAKEGVSNKIPSATKVAMFLALATYADAGYAMFLFPILLWRGLLQSPTLISKIQHYDWKSVLLLYILHLGGLHYFASLLVGDGPSAYKKVLVQTILPNVAFVQQDSSGSVPGPSMGLHWYMFVQLFDRFRPYFSLFISGLPAMFVLPLMIRLYRYPCALAAIFQLLWAIFRPTTTVHTLTLGLHLALLNPRTIVRMRYPSLISFFALPVPISLFITFHRMWLVTGNGNPNYIFFQCLAYGMFVMIITMDFVSGTVKRDKVRRMIEKGTVKKLLNKDE</sequence>
<keyword evidence="11" id="KW-1185">Reference proteome</keyword>
<evidence type="ECO:0000256" key="1">
    <source>
        <dbReference type="ARBA" id="ARBA00004477"/>
    </source>
</evidence>
<keyword evidence="5 9" id="KW-0812">Transmembrane</keyword>
<keyword evidence="6" id="KW-0256">Endoplasmic reticulum</keyword>
<comment type="pathway">
    <text evidence="2">Glycolipid biosynthesis; glycosylphosphatidylinositol-anchor biosynthesis.</text>
</comment>
<evidence type="ECO:0000256" key="4">
    <source>
        <dbReference type="ARBA" id="ARBA00022502"/>
    </source>
</evidence>
<comment type="similarity">
    <text evidence="3">Belongs to the PIGU family.</text>
</comment>
<gene>
    <name evidence="10" type="ORF">ACHAWU_006869</name>
</gene>
<evidence type="ECO:0000256" key="2">
    <source>
        <dbReference type="ARBA" id="ARBA00004687"/>
    </source>
</evidence>
<feature type="transmembrane region" description="Helical" evidence="9">
    <location>
        <begin position="436"/>
        <end position="453"/>
    </location>
</feature>
<feature type="transmembrane region" description="Helical" evidence="9">
    <location>
        <begin position="539"/>
        <end position="562"/>
    </location>
</feature>
<feature type="transmembrane region" description="Helical" evidence="9">
    <location>
        <begin position="323"/>
        <end position="347"/>
    </location>
</feature>
<dbReference type="EMBL" id="JALLBG020000062">
    <property type="protein sequence ID" value="KAL3768768.1"/>
    <property type="molecule type" value="Genomic_DNA"/>
</dbReference>
<dbReference type="Proteomes" id="UP001530293">
    <property type="component" value="Unassembled WGS sequence"/>
</dbReference>
<evidence type="ECO:0000313" key="10">
    <source>
        <dbReference type="EMBL" id="KAL3768768.1"/>
    </source>
</evidence>
<reference evidence="10 11" key="1">
    <citation type="submission" date="2024-10" db="EMBL/GenBank/DDBJ databases">
        <title>Updated reference genomes for cyclostephanoid diatoms.</title>
        <authorList>
            <person name="Roberts W.R."/>
            <person name="Alverson A.J."/>
        </authorList>
    </citation>
    <scope>NUCLEOTIDE SEQUENCE [LARGE SCALE GENOMIC DNA]</scope>
    <source>
        <strain evidence="10 11">AJA232-27</strain>
    </source>
</reference>
<evidence type="ECO:0000256" key="8">
    <source>
        <dbReference type="ARBA" id="ARBA00023136"/>
    </source>
</evidence>
<dbReference type="Pfam" id="PF06728">
    <property type="entry name" value="PIG-U"/>
    <property type="match status" value="1"/>
</dbReference>
<dbReference type="InterPro" id="IPR009600">
    <property type="entry name" value="PIG-U"/>
</dbReference>
<dbReference type="PANTHER" id="PTHR13121:SF0">
    <property type="entry name" value="PHOSPHATIDYLINOSITOL GLYCAN ANCHOR BIOSYNTHESIS CLASS U PROTEIN"/>
    <property type="match status" value="1"/>
</dbReference>
<evidence type="ECO:0000256" key="7">
    <source>
        <dbReference type="ARBA" id="ARBA00022989"/>
    </source>
</evidence>
<evidence type="ECO:0000256" key="3">
    <source>
        <dbReference type="ARBA" id="ARBA00010026"/>
    </source>
</evidence>
<evidence type="ECO:0000256" key="5">
    <source>
        <dbReference type="ARBA" id="ARBA00022692"/>
    </source>
</evidence>